<name>A0A0D0DVF9_9AGAM</name>
<dbReference type="EMBL" id="KN825183">
    <property type="protein sequence ID" value="KIK93461.1"/>
    <property type="molecule type" value="Genomic_DNA"/>
</dbReference>
<feature type="region of interest" description="Disordered" evidence="1">
    <location>
        <begin position="495"/>
        <end position="537"/>
    </location>
</feature>
<protein>
    <submittedName>
        <fullName evidence="2">Uncharacterized protein</fullName>
    </submittedName>
</protein>
<dbReference type="HOGENOM" id="CLU_009122_0_0_1"/>
<dbReference type="InterPro" id="IPR041078">
    <property type="entry name" value="Plavaka"/>
</dbReference>
<proteinExistence type="predicted"/>
<dbReference type="AlphaFoldDB" id="A0A0D0DVF9"/>
<dbReference type="STRING" id="930991.A0A0D0DVF9"/>
<reference evidence="2 3" key="1">
    <citation type="submission" date="2014-04" db="EMBL/GenBank/DDBJ databases">
        <authorList>
            <consortium name="DOE Joint Genome Institute"/>
            <person name="Kuo A."/>
            <person name="Kohler A."/>
            <person name="Jargeat P."/>
            <person name="Nagy L.G."/>
            <person name="Floudas D."/>
            <person name="Copeland A."/>
            <person name="Barry K.W."/>
            <person name="Cichocki N."/>
            <person name="Veneault-Fourrey C."/>
            <person name="LaButti K."/>
            <person name="Lindquist E.A."/>
            <person name="Lipzen A."/>
            <person name="Lundell T."/>
            <person name="Morin E."/>
            <person name="Murat C."/>
            <person name="Sun H."/>
            <person name="Tunlid A."/>
            <person name="Henrissat B."/>
            <person name="Grigoriev I.V."/>
            <person name="Hibbett D.S."/>
            <person name="Martin F."/>
            <person name="Nordberg H.P."/>
            <person name="Cantor M.N."/>
            <person name="Hua S.X."/>
        </authorList>
    </citation>
    <scope>NUCLEOTIDE SEQUENCE [LARGE SCALE GENOMIC DNA]</scope>
    <source>
        <strain evidence="2 3">Ve08.2h10</strain>
    </source>
</reference>
<feature type="compositionally biased region" description="Polar residues" evidence="1">
    <location>
        <begin position="517"/>
        <end position="527"/>
    </location>
</feature>
<dbReference type="InParanoid" id="A0A0D0DVF9"/>
<evidence type="ECO:0000313" key="2">
    <source>
        <dbReference type="EMBL" id="KIK93461.1"/>
    </source>
</evidence>
<reference evidence="3" key="2">
    <citation type="submission" date="2015-01" db="EMBL/GenBank/DDBJ databases">
        <title>Evolutionary Origins and Diversification of the Mycorrhizal Mutualists.</title>
        <authorList>
            <consortium name="DOE Joint Genome Institute"/>
            <consortium name="Mycorrhizal Genomics Consortium"/>
            <person name="Kohler A."/>
            <person name="Kuo A."/>
            <person name="Nagy L.G."/>
            <person name="Floudas D."/>
            <person name="Copeland A."/>
            <person name="Barry K.W."/>
            <person name="Cichocki N."/>
            <person name="Veneault-Fourrey C."/>
            <person name="LaButti K."/>
            <person name="Lindquist E.A."/>
            <person name="Lipzen A."/>
            <person name="Lundell T."/>
            <person name="Morin E."/>
            <person name="Murat C."/>
            <person name="Riley R."/>
            <person name="Ohm R."/>
            <person name="Sun H."/>
            <person name="Tunlid A."/>
            <person name="Henrissat B."/>
            <person name="Grigoriev I.V."/>
            <person name="Hibbett D.S."/>
            <person name="Martin F."/>
        </authorList>
    </citation>
    <scope>NUCLEOTIDE SEQUENCE [LARGE SCALE GENOMIC DNA]</scope>
    <source>
        <strain evidence="3">Ve08.2h10</strain>
    </source>
</reference>
<organism evidence="2 3">
    <name type="scientific">Paxillus rubicundulus Ve08.2h10</name>
    <dbReference type="NCBI Taxonomy" id="930991"/>
    <lineage>
        <taxon>Eukaryota</taxon>
        <taxon>Fungi</taxon>
        <taxon>Dikarya</taxon>
        <taxon>Basidiomycota</taxon>
        <taxon>Agaricomycotina</taxon>
        <taxon>Agaricomycetes</taxon>
        <taxon>Agaricomycetidae</taxon>
        <taxon>Boletales</taxon>
        <taxon>Paxilineae</taxon>
        <taxon>Paxillaceae</taxon>
        <taxon>Paxillus</taxon>
    </lineage>
</organism>
<evidence type="ECO:0000256" key="1">
    <source>
        <dbReference type="SAM" id="MobiDB-lite"/>
    </source>
</evidence>
<accession>A0A0D0DVF9</accession>
<keyword evidence="3" id="KW-1185">Reference proteome</keyword>
<gene>
    <name evidence="2" type="ORF">PAXRUDRAFT_12641</name>
</gene>
<sequence length="734" mass="84232">MGGNLTRREGEGKESVTLKNEAELWRTCDNAGAELTPFSKHVVSVQYKKEPVECDVHTQPIWEWALDLLANPELGPHFIWDAECVYKHNGTQYERFYNEPWTGDRWWDIQSQLPADVKNAIPFAFILYAYKTKLSSHGTVKGYPVVVRCANLPVDIWNSQSIGGGCIVGWLPIVPEDVAEEVFVKLLEAVIQYSKSGYSHKCWDEITHWLFPLILILSADYEEQCMMSLIRGRNGKCPCTVCLVPLEELHDLANTFLLQNSQQGEDTLKTYRVKKSIGEELLKKLGLRPVDNIFWLIMYSNPHKALSFDHLHFLHLGIWGKHLYGELKIILGYLGQNAEATIEGYTKDFPRWRKFARFKTILQVTYSDRNKLADLSIQLFYSTLNVLTPAASPEGYLLLELISSYLQLDSLIGLNVHTESMLTNIEVELLIFNRRLKVYLDVAEKSAIPNLKVNWDFPKTHLWKHVTSDIRNKGTAWNYSTQPNEKMHGPLKEAYQDRSNGRDVAGQSRNGEDSDNSDSNQEPTLHQLSGHFRLGSPRKPETILELKTNHSMKDHAFVGFRKKFTDFINEFLPSCGHELTRWLFIPTHFKMCEYRYLEVHYESLVDWRKATDYIRSNPLFHGHPCYDCALIQLTPTQTAFVRLILMFTCEITGFGVLQLALVQPYTAGIGAQCQLDRQLKLTRVRAVPRGSSIFIPVDSIICGALLYPDPAHKDDFLVVDHVEGDMFLHMKTWE</sequence>
<dbReference type="Proteomes" id="UP000054538">
    <property type="component" value="Unassembled WGS sequence"/>
</dbReference>
<dbReference type="Pfam" id="PF18759">
    <property type="entry name" value="Plavaka"/>
    <property type="match status" value="1"/>
</dbReference>
<evidence type="ECO:0000313" key="3">
    <source>
        <dbReference type="Proteomes" id="UP000054538"/>
    </source>
</evidence>
<dbReference type="OrthoDB" id="3239511at2759"/>